<dbReference type="AlphaFoldDB" id="A0A1X2HNI9"/>
<feature type="region of interest" description="Disordered" evidence="1">
    <location>
        <begin position="1"/>
        <end position="66"/>
    </location>
</feature>
<protein>
    <submittedName>
        <fullName evidence="2">Uncharacterized protein</fullName>
    </submittedName>
</protein>
<name>A0A1X2HNI9_SYNRA</name>
<sequence length="192" mass="20858">MDYAVFNDENTDSEYAVNASSDRRYSPFELGDSADGVSDNSEATSHDDEDDDFYVVSAPPPSPQEPSMLEAVFAEQLTRSLQMVVQPSGSNTANTSSCIAPHTTKVAGAASPPPSTVIDKMTWQHAHALDKLLRRQQDGAIRKKNRPFGRTKARSLCNKTASDLADAVSMIRISSSKSTALVLEQQKDSSHH</sequence>
<comment type="caution">
    <text evidence="2">The sequence shown here is derived from an EMBL/GenBank/DDBJ whole genome shotgun (WGS) entry which is preliminary data.</text>
</comment>
<organism evidence="2 3">
    <name type="scientific">Syncephalastrum racemosum</name>
    <name type="common">Filamentous fungus</name>
    <dbReference type="NCBI Taxonomy" id="13706"/>
    <lineage>
        <taxon>Eukaryota</taxon>
        <taxon>Fungi</taxon>
        <taxon>Fungi incertae sedis</taxon>
        <taxon>Mucoromycota</taxon>
        <taxon>Mucoromycotina</taxon>
        <taxon>Mucoromycetes</taxon>
        <taxon>Mucorales</taxon>
        <taxon>Syncephalastraceae</taxon>
        <taxon>Syncephalastrum</taxon>
    </lineage>
</organism>
<dbReference type="EMBL" id="MCGN01000002">
    <property type="protein sequence ID" value="ORZ00954.1"/>
    <property type="molecule type" value="Genomic_DNA"/>
</dbReference>
<accession>A0A1X2HNI9</accession>
<dbReference type="Proteomes" id="UP000242180">
    <property type="component" value="Unassembled WGS sequence"/>
</dbReference>
<evidence type="ECO:0000256" key="1">
    <source>
        <dbReference type="SAM" id="MobiDB-lite"/>
    </source>
</evidence>
<evidence type="ECO:0000313" key="2">
    <source>
        <dbReference type="EMBL" id="ORZ00954.1"/>
    </source>
</evidence>
<gene>
    <name evidence="2" type="ORF">BCR43DRAFT_486107</name>
</gene>
<evidence type="ECO:0000313" key="3">
    <source>
        <dbReference type="Proteomes" id="UP000242180"/>
    </source>
</evidence>
<dbReference type="OrthoDB" id="2222370at2759"/>
<dbReference type="InParanoid" id="A0A1X2HNI9"/>
<reference evidence="2 3" key="1">
    <citation type="submission" date="2016-07" db="EMBL/GenBank/DDBJ databases">
        <title>Pervasive Adenine N6-methylation of Active Genes in Fungi.</title>
        <authorList>
            <consortium name="DOE Joint Genome Institute"/>
            <person name="Mondo S.J."/>
            <person name="Dannebaum R.O."/>
            <person name="Kuo R.C."/>
            <person name="Labutti K."/>
            <person name="Haridas S."/>
            <person name="Kuo A."/>
            <person name="Salamov A."/>
            <person name="Ahrendt S.R."/>
            <person name="Lipzen A."/>
            <person name="Sullivan W."/>
            <person name="Andreopoulos W.B."/>
            <person name="Clum A."/>
            <person name="Lindquist E."/>
            <person name="Daum C."/>
            <person name="Ramamoorthy G.K."/>
            <person name="Gryganskyi A."/>
            <person name="Culley D."/>
            <person name="Magnuson J.K."/>
            <person name="James T.Y."/>
            <person name="O'Malley M.A."/>
            <person name="Stajich J.E."/>
            <person name="Spatafora J.W."/>
            <person name="Visel A."/>
            <person name="Grigoriev I.V."/>
        </authorList>
    </citation>
    <scope>NUCLEOTIDE SEQUENCE [LARGE SCALE GENOMIC DNA]</scope>
    <source>
        <strain evidence="2 3">NRRL 2496</strain>
    </source>
</reference>
<keyword evidence="3" id="KW-1185">Reference proteome</keyword>
<proteinExistence type="predicted"/>